<accession>A0ABP8YK64</accession>
<sequence length="94" mass="11487">MGANGRKHEPWLIPRTTRHVWVLREQRWLVPYQGYVVGWRRHSYRWSALVTYVAVDDPERPLVQMWLPRERLLPVRSRPEDLLNNPFPDLLYRK</sequence>
<evidence type="ECO:0000313" key="2">
    <source>
        <dbReference type="Proteomes" id="UP001499882"/>
    </source>
</evidence>
<evidence type="ECO:0008006" key="3">
    <source>
        <dbReference type="Google" id="ProtNLM"/>
    </source>
</evidence>
<dbReference type="EMBL" id="BAABKN010000009">
    <property type="protein sequence ID" value="GAA4731167.1"/>
    <property type="molecule type" value="Genomic_DNA"/>
</dbReference>
<dbReference type="RefSeq" id="WP_345525905.1">
    <property type="nucleotide sequence ID" value="NZ_BAABKN010000009.1"/>
</dbReference>
<gene>
    <name evidence="1" type="ORF">GCM10023350_13100</name>
</gene>
<comment type="caution">
    <text evidence="1">The sequence shown here is derived from an EMBL/GenBank/DDBJ whole genome shotgun (WGS) entry which is preliminary data.</text>
</comment>
<evidence type="ECO:0000313" key="1">
    <source>
        <dbReference type="EMBL" id="GAA4731167.1"/>
    </source>
</evidence>
<keyword evidence="2" id="KW-1185">Reference proteome</keyword>
<reference evidence="2" key="1">
    <citation type="journal article" date="2019" name="Int. J. Syst. Evol. Microbiol.">
        <title>The Global Catalogue of Microorganisms (GCM) 10K type strain sequencing project: providing services to taxonomists for standard genome sequencing and annotation.</title>
        <authorList>
            <consortium name="The Broad Institute Genomics Platform"/>
            <consortium name="The Broad Institute Genome Sequencing Center for Infectious Disease"/>
            <person name="Wu L."/>
            <person name="Ma J."/>
        </authorList>
    </citation>
    <scope>NUCLEOTIDE SEQUENCE [LARGE SCALE GENOMIC DNA]</scope>
    <source>
        <strain evidence="2">JCM 18532</strain>
    </source>
</reference>
<proteinExistence type="predicted"/>
<name>A0ABP8YK64_9ACTN</name>
<protein>
    <recommendedName>
        <fullName evidence="3">DUF1653 domain-containing protein</fullName>
    </recommendedName>
</protein>
<organism evidence="1 2">
    <name type="scientific">Nocardioides endophyticus</name>
    <dbReference type="NCBI Taxonomy" id="1353775"/>
    <lineage>
        <taxon>Bacteria</taxon>
        <taxon>Bacillati</taxon>
        <taxon>Actinomycetota</taxon>
        <taxon>Actinomycetes</taxon>
        <taxon>Propionibacteriales</taxon>
        <taxon>Nocardioidaceae</taxon>
        <taxon>Nocardioides</taxon>
    </lineage>
</organism>
<dbReference type="Proteomes" id="UP001499882">
    <property type="component" value="Unassembled WGS sequence"/>
</dbReference>